<evidence type="ECO:0000313" key="1">
    <source>
        <dbReference type="EMBL" id="JAH79140.1"/>
    </source>
</evidence>
<reference evidence="1" key="2">
    <citation type="journal article" date="2015" name="Fish Shellfish Immunol.">
        <title>Early steps in the European eel (Anguilla anguilla)-Vibrio vulnificus interaction in the gills: Role of the RtxA13 toxin.</title>
        <authorList>
            <person name="Callol A."/>
            <person name="Pajuelo D."/>
            <person name="Ebbesson L."/>
            <person name="Teles M."/>
            <person name="MacKenzie S."/>
            <person name="Amaro C."/>
        </authorList>
    </citation>
    <scope>NUCLEOTIDE SEQUENCE</scope>
</reference>
<proteinExistence type="predicted"/>
<sequence>MSPCSNAPDSNEWVVIKLCRSLQRPGPELRHCTKQ</sequence>
<dbReference type="AlphaFoldDB" id="A0A0E9VP27"/>
<dbReference type="EMBL" id="GBXM01029437">
    <property type="protein sequence ID" value="JAH79140.1"/>
    <property type="molecule type" value="Transcribed_RNA"/>
</dbReference>
<accession>A0A0E9VP27</accession>
<protein>
    <submittedName>
        <fullName evidence="1">Uncharacterized protein</fullName>
    </submittedName>
</protein>
<name>A0A0E9VP27_ANGAN</name>
<reference evidence="1" key="1">
    <citation type="submission" date="2014-11" db="EMBL/GenBank/DDBJ databases">
        <authorList>
            <person name="Amaro Gonzalez C."/>
        </authorList>
    </citation>
    <scope>NUCLEOTIDE SEQUENCE</scope>
</reference>
<organism evidence="1">
    <name type="scientific">Anguilla anguilla</name>
    <name type="common">European freshwater eel</name>
    <name type="synonym">Muraena anguilla</name>
    <dbReference type="NCBI Taxonomy" id="7936"/>
    <lineage>
        <taxon>Eukaryota</taxon>
        <taxon>Metazoa</taxon>
        <taxon>Chordata</taxon>
        <taxon>Craniata</taxon>
        <taxon>Vertebrata</taxon>
        <taxon>Euteleostomi</taxon>
        <taxon>Actinopterygii</taxon>
        <taxon>Neopterygii</taxon>
        <taxon>Teleostei</taxon>
        <taxon>Anguilliformes</taxon>
        <taxon>Anguillidae</taxon>
        <taxon>Anguilla</taxon>
    </lineage>
</organism>